<dbReference type="GO" id="GO:0035556">
    <property type="term" value="P:intracellular signal transduction"/>
    <property type="evidence" value="ECO:0007669"/>
    <property type="project" value="InterPro"/>
</dbReference>
<comment type="caution">
    <text evidence="3">The sequence shown here is derived from an EMBL/GenBank/DDBJ whole genome shotgun (WGS) entry which is preliminary data.</text>
</comment>
<dbReference type="Gene3D" id="3.30.70.1230">
    <property type="entry name" value="Nucleotide cyclase"/>
    <property type="match status" value="1"/>
</dbReference>
<feature type="domain" description="Guanylate cyclase" evidence="2">
    <location>
        <begin position="173"/>
        <end position="302"/>
    </location>
</feature>
<organism evidence="3 4">
    <name type="scientific">Phyllobacterium bourgognense</name>
    <dbReference type="NCBI Taxonomy" id="314236"/>
    <lineage>
        <taxon>Bacteria</taxon>
        <taxon>Pseudomonadati</taxon>
        <taxon>Pseudomonadota</taxon>
        <taxon>Alphaproteobacteria</taxon>
        <taxon>Hyphomicrobiales</taxon>
        <taxon>Phyllobacteriaceae</taxon>
        <taxon>Phyllobacterium</taxon>
    </lineage>
</organism>
<name>A0A368YRE2_9HYPH</name>
<protein>
    <submittedName>
        <fullName evidence="3">Adenylate cyclase</fullName>
    </submittedName>
</protein>
<feature type="transmembrane region" description="Helical" evidence="1">
    <location>
        <begin position="87"/>
        <end position="112"/>
    </location>
</feature>
<keyword evidence="1" id="KW-1133">Transmembrane helix</keyword>
<dbReference type="Pfam" id="PF00211">
    <property type="entry name" value="Guanylate_cyc"/>
    <property type="match status" value="1"/>
</dbReference>
<gene>
    <name evidence="3" type="ORF">C7476_107206</name>
</gene>
<dbReference type="InterPro" id="IPR001054">
    <property type="entry name" value="A/G_cyclase"/>
</dbReference>
<dbReference type="PROSITE" id="PS50125">
    <property type="entry name" value="GUANYLATE_CYCLASE_2"/>
    <property type="match status" value="1"/>
</dbReference>
<evidence type="ECO:0000259" key="2">
    <source>
        <dbReference type="PROSITE" id="PS50125"/>
    </source>
</evidence>
<dbReference type="AlphaFoldDB" id="A0A368YRE2"/>
<dbReference type="SUPFAM" id="SSF55073">
    <property type="entry name" value="Nucleotide cyclase"/>
    <property type="match status" value="1"/>
</dbReference>
<keyword evidence="4" id="KW-1185">Reference proteome</keyword>
<accession>A0A368YRE2</accession>
<dbReference type="Proteomes" id="UP000253324">
    <property type="component" value="Unassembled WGS sequence"/>
</dbReference>
<dbReference type="GO" id="GO:0009190">
    <property type="term" value="P:cyclic nucleotide biosynthetic process"/>
    <property type="evidence" value="ECO:0007669"/>
    <property type="project" value="InterPro"/>
</dbReference>
<sequence length="365" mass="40403">MPCHYDSENLNAHDADIMNRYSFGFWIFVLCAVAVSGVVYGAIFYDDWSLIGAIFALFVCVPVIAFERGLLLPRLNAWVTSLSTPAYIIFSLLVFYLMVSVAFAACGGLLWFLGRLKVTWQEAVILPADILLYTMGVSLILSFVTRVRELLGRDVFASLLLGRYRKPIEEERIFLFIDLVGSTSFAEEFGDLRAQQFLSALFTAFAKPVRQYRGTIDDYIGDAAIITWPMARGLRQGNCVKCAFAIVDAIEADADKWLQKFGRVPRLRVALHGGPIVTAEVGVDHHKIAYFGDTVNTTARLESLCRTLGVPVLISSDLAKRLDLSGDIKAEYLGQHALKGRGQSLGVMALIRAKEPAFKLVARSA</sequence>
<evidence type="ECO:0000313" key="4">
    <source>
        <dbReference type="Proteomes" id="UP000253324"/>
    </source>
</evidence>
<keyword evidence="1" id="KW-0472">Membrane</keyword>
<feature type="transmembrane region" description="Helical" evidence="1">
    <location>
        <begin position="48"/>
        <end position="66"/>
    </location>
</feature>
<dbReference type="PANTHER" id="PTHR43081:SF1">
    <property type="entry name" value="ADENYLATE CYCLASE, TERMINAL-DIFFERENTIATION SPECIFIC"/>
    <property type="match status" value="1"/>
</dbReference>
<keyword evidence="1" id="KW-0812">Transmembrane</keyword>
<dbReference type="EMBL" id="QPJM01000007">
    <property type="protein sequence ID" value="RCW82791.1"/>
    <property type="molecule type" value="Genomic_DNA"/>
</dbReference>
<feature type="transmembrane region" description="Helical" evidence="1">
    <location>
        <begin position="124"/>
        <end position="144"/>
    </location>
</feature>
<proteinExistence type="predicted"/>
<evidence type="ECO:0000313" key="3">
    <source>
        <dbReference type="EMBL" id="RCW82791.1"/>
    </source>
</evidence>
<dbReference type="PANTHER" id="PTHR43081">
    <property type="entry name" value="ADENYLATE CYCLASE, TERMINAL-DIFFERENTIATION SPECIFIC-RELATED"/>
    <property type="match status" value="1"/>
</dbReference>
<dbReference type="InterPro" id="IPR029787">
    <property type="entry name" value="Nucleotide_cyclase"/>
</dbReference>
<dbReference type="InterPro" id="IPR050697">
    <property type="entry name" value="Adenylyl/Guanylyl_Cyclase_3/4"/>
</dbReference>
<dbReference type="CDD" id="cd07302">
    <property type="entry name" value="CHD"/>
    <property type="match status" value="1"/>
</dbReference>
<evidence type="ECO:0000256" key="1">
    <source>
        <dbReference type="SAM" id="Phobius"/>
    </source>
</evidence>
<dbReference type="GO" id="GO:0004016">
    <property type="term" value="F:adenylate cyclase activity"/>
    <property type="evidence" value="ECO:0007669"/>
    <property type="project" value="UniProtKB-ARBA"/>
</dbReference>
<feature type="transmembrane region" description="Helical" evidence="1">
    <location>
        <begin position="21"/>
        <end position="42"/>
    </location>
</feature>
<dbReference type="SMART" id="SM00044">
    <property type="entry name" value="CYCc"/>
    <property type="match status" value="1"/>
</dbReference>
<reference evidence="3 4" key="1">
    <citation type="submission" date="2018-07" db="EMBL/GenBank/DDBJ databases">
        <title>Genomic Encyclopedia of Type Strains, Phase III (KMG-III): the genomes of soil and plant-associated and newly described type strains.</title>
        <authorList>
            <person name="Whitman W."/>
        </authorList>
    </citation>
    <scope>NUCLEOTIDE SEQUENCE [LARGE SCALE GENOMIC DNA]</scope>
    <source>
        <strain evidence="3 4">31-25a</strain>
    </source>
</reference>